<dbReference type="InterPro" id="IPR050469">
    <property type="entry name" value="Diguanylate_Cyclase"/>
</dbReference>
<reference evidence="2" key="1">
    <citation type="submission" date="2018-06" db="EMBL/GenBank/DDBJ databases">
        <authorList>
            <person name="Zhirakovskaya E."/>
        </authorList>
    </citation>
    <scope>NUCLEOTIDE SEQUENCE</scope>
</reference>
<dbReference type="AlphaFoldDB" id="A0A3B1DKF0"/>
<dbReference type="Gene3D" id="3.30.70.270">
    <property type="match status" value="1"/>
</dbReference>
<feature type="domain" description="GGDEF" evidence="1">
    <location>
        <begin position="265"/>
        <end position="397"/>
    </location>
</feature>
<dbReference type="SMART" id="SM00267">
    <property type="entry name" value="GGDEF"/>
    <property type="match status" value="1"/>
</dbReference>
<dbReference type="Pfam" id="PF00990">
    <property type="entry name" value="GGDEF"/>
    <property type="match status" value="1"/>
</dbReference>
<dbReference type="GO" id="GO:0052621">
    <property type="term" value="F:diguanylate cyclase activity"/>
    <property type="evidence" value="ECO:0007669"/>
    <property type="project" value="TreeGrafter"/>
</dbReference>
<name>A0A3B1DKF0_9ZZZZ</name>
<dbReference type="InterPro" id="IPR000160">
    <property type="entry name" value="GGDEF_dom"/>
</dbReference>
<dbReference type="FunFam" id="3.30.70.270:FF:000001">
    <property type="entry name" value="Diguanylate cyclase domain protein"/>
    <property type="match status" value="1"/>
</dbReference>
<protein>
    <submittedName>
        <fullName evidence="2">Pole remodelling regulatory diguanylate cyclase</fullName>
    </submittedName>
</protein>
<dbReference type="GO" id="GO:0005886">
    <property type="term" value="C:plasma membrane"/>
    <property type="evidence" value="ECO:0007669"/>
    <property type="project" value="TreeGrafter"/>
</dbReference>
<dbReference type="InterPro" id="IPR029016">
    <property type="entry name" value="GAF-like_dom_sf"/>
</dbReference>
<dbReference type="InterPro" id="IPR029787">
    <property type="entry name" value="Nucleotide_cyclase"/>
</dbReference>
<dbReference type="NCBIfam" id="TIGR00254">
    <property type="entry name" value="GGDEF"/>
    <property type="match status" value="1"/>
</dbReference>
<evidence type="ECO:0000313" key="2">
    <source>
        <dbReference type="EMBL" id="VAX36478.1"/>
    </source>
</evidence>
<dbReference type="SMART" id="SM00065">
    <property type="entry name" value="GAF"/>
    <property type="match status" value="1"/>
</dbReference>
<gene>
    <name evidence="2" type="ORF">MNBD_UNCLBAC01-2105</name>
</gene>
<accession>A0A3B1DKF0</accession>
<dbReference type="InterPro" id="IPR043128">
    <property type="entry name" value="Rev_trsase/Diguanyl_cyclase"/>
</dbReference>
<organism evidence="2">
    <name type="scientific">hydrothermal vent metagenome</name>
    <dbReference type="NCBI Taxonomy" id="652676"/>
    <lineage>
        <taxon>unclassified sequences</taxon>
        <taxon>metagenomes</taxon>
        <taxon>ecological metagenomes</taxon>
    </lineage>
</organism>
<dbReference type="Gene3D" id="3.30.450.40">
    <property type="match status" value="1"/>
</dbReference>
<dbReference type="GO" id="GO:0043709">
    <property type="term" value="P:cell adhesion involved in single-species biofilm formation"/>
    <property type="evidence" value="ECO:0007669"/>
    <property type="project" value="TreeGrafter"/>
</dbReference>
<dbReference type="EMBL" id="UOGJ01000097">
    <property type="protein sequence ID" value="VAX36478.1"/>
    <property type="molecule type" value="Genomic_DNA"/>
</dbReference>
<dbReference type="Pfam" id="PF01590">
    <property type="entry name" value="GAF"/>
    <property type="match status" value="1"/>
</dbReference>
<dbReference type="GO" id="GO:1902201">
    <property type="term" value="P:negative regulation of bacterial-type flagellum-dependent cell motility"/>
    <property type="evidence" value="ECO:0007669"/>
    <property type="project" value="TreeGrafter"/>
</dbReference>
<dbReference type="PROSITE" id="PS50887">
    <property type="entry name" value="GGDEF"/>
    <property type="match status" value="1"/>
</dbReference>
<dbReference type="CDD" id="cd01949">
    <property type="entry name" value="GGDEF"/>
    <property type="match status" value="1"/>
</dbReference>
<dbReference type="PANTHER" id="PTHR45138:SF9">
    <property type="entry name" value="DIGUANYLATE CYCLASE DGCM-RELATED"/>
    <property type="match status" value="1"/>
</dbReference>
<evidence type="ECO:0000259" key="1">
    <source>
        <dbReference type="PROSITE" id="PS50887"/>
    </source>
</evidence>
<dbReference type="InterPro" id="IPR003018">
    <property type="entry name" value="GAF"/>
</dbReference>
<sequence length="397" mass="45137">MLENLLIDPQNSTLKEELNRAHQELAVLYDVSKAIQTSLELNNILYIILTGVTAHNGLGFNRAILFLANAQTRCLEAKMAIGPESAEHAYEIWQHLSGNNHHIDDLIQEEKITDSTSYTSSFYQSVKSLQIPLRHKEEDSNLLTKVYHEGKPLHINSDHIKQYAQDPLLQKFQTKELIIVPLKAKHKVNGLIVADNLYTQKSITTSDLKIFMMVANQAGLAIENARLYNIVRHKSRTDSLTKLWNHGFFQDQLTEEIDKVKKNKNSLSLILMDLDDFKKLNDTYGHHKGDLVLKEVSKILRDSSRPTDYVCRYGGEEFASILPNTTKKQALTIAERIRQRIAQHSFAQTSLDVDLTVTISIGVSSFYDDATKENLITESDRAMYRAKSNGRNQVFLA</sequence>
<dbReference type="SUPFAM" id="SSF55073">
    <property type="entry name" value="Nucleotide cyclase"/>
    <property type="match status" value="1"/>
</dbReference>
<dbReference type="PANTHER" id="PTHR45138">
    <property type="entry name" value="REGULATORY COMPONENTS OF SENSORY TRANSDUCTION SYSTEM"/>
    <property type="match status" value="1"/>
</dbReference>
<proteinExistence type="predicted"/>
<dbReference type="SUPFAM" id="SSF55781">
    <property type="entry name" value="GAF domain-like"/>
    <property type="match status" value="1"/>
</dbReference>